<sequence length="161" mass="17806">MSSDNASSVVTYMSISSDSNGPLWGIPLPYDDDASSIAESPRHIADSESMEEDSIDYPDELKDDDEDPDEDPEEDHTDYLADGEDGDDEPSNNDDTDDEDEEPTEDKEEEHLALADPSVVPVVDHVPSVRDTEAFETDESTPTPRSPQTRVPFSQTRLCRA</sequence>
<dbReference type="EMBL" id="BQNB010010060">
    <property type="protein sequence ID" value="GJS72168.1"/>
    <property type="molecule type" value="Genomic_DNA"/>
</dbReference>
<reference evidence="2" key="2">
    <citation type="submission" date="2022-01" db="EMBL/GenBank/DDBJ databases">
        <authorList>
            <person name="Yamashiro T."/>
            <person name="Shiraishi A."/>
            <person name="Satake H."/>
            <person name="Nakayama K."/>
        </authorList>
    </citation>
    <scope>NUCLEOTIDE SEQUENCE</scope>
</reference>
<gene>
    <name evidence="2" type="ORF">Tco_0705009</name>
</gene>
<organism evidence="2 3">
    <name type="scientific">Tanacetum coccineum</name>
    <dbReference type="NCBI Taxonomy" id="301880"/>
    <lineage>
        <taxon>Eukaryota</taxon>
        <taxon>Viridiplantae</taxon>
        <taxon>Streptophyta</taxon>
        <taxon>Embryophyta</taxon>
        <taxon>Tracheophyta</taxon>
        <taxon>Spermatophyta</taxon>
        <taxon>Magnoliopsida</taxon>
        <taxon>eudicotyledons</taxon>
        <taxon>Gunneridae</taxon>
        <taxon>Pentapetalae</taxon>
        <taxon>asterids</taxon>
        <taxon>campanulids</taxon>
        <taxon>Asterales</taxon>
        <taxon>Asteraceae</taxon>
        <taxon>Asteroideae</taxon>
        <taxon>Anthemideae</taxon>
        <taxon>Anthemidinae</taxon>
        <taxon>Tanacetum</taxon>
    </lineage>
</organism>
<reference evidence="2" key="1">
    <citation type="journal article" date="2022" name="Int. J. Mol. Sci.">
        <title>Draft Genome of Tanacetum Coccineum: Genomic Comparison of Closely Related Tanacetum-Family Plants.</title>
        <authorList>
            <person name="Yamashiro T."/>
            <person name="Shiraishi A."/>
            <person name="Nakayama K."/>
            <person name="Satake H."/>
        </authorList>
    </citation>
    <scope>NUCLEOTIDE SEQUENCE</scope>
</reference>
<evidence type="ECO:0000313" key="3">
    <source>
        <dbReference type="Proteomes" id="UP001151760"/>
    </source>
</evidence>
<proteinExistence type="predicted"/>
<keyword evidence="3" id="KW-1185">Reference proteome</keyword>
<feature type="region of interest" description="Disordered" evidence="1">
    <location>
        <begin position="1"/>
        <end position="161"/>
    </location>
</feature>
<comment type="caution">
    <text evidence="2">The sequence shown here is derived from an EMBL/GenBank/DDBJ whole genome shotgun (WGS) entry which is preliminary data.</text>
</comment>
<feature type="compositionally biased region" description="Polar residues" evidence="1">
    <location>
        <begin position="140"/>
        <end position="161"/>
    </location>
</feature>
<dbReference type="Proteomes" id="UP001151760">
    <property type="component" value="Unassembled WGS sequence"/>
</dbReference>
<name>A0ABQ4Y5D2_9ASTR</name>
<feature type="compositionally biased region" description="Low complexity" evidence="1">
    <location>
        <begin position="116"/>
        <end position="126"/>
    </location>
</feature>
<evidence type="ECO:0000256" key="1">
    <source>
        <dbReference type="SAM" id="MobiDB-lite"/>
    </source>
</evidence>
<protein>
    <submittedName>
        <fullName evidence="2">Uncharacterized protein</fullName>
    </submittedName>
</protein>
<feature type="compositionally biased region" description="Acidic residues" evidence="1">
    <location>
        <begin position="48"/>
        <end position="108"/>
    </location>
</feature>
<evidence type="ECO:0000313" key="2">
    <source>
        <dbReference type="EMBL" id="GJS72168.1"/>
    </source>
</evidence>
<feature type="compositionally biased region" description="Polar residues" evidence="1">
    <location>
        <begin position="1"/>
        <end position="20"/>
    </location>
</feature>
<accession>A0ABQ4Y5D2</accession>